<keyword evidence="9" id="KW-1185">Reference proteome</keyword>
<dbReference type="STRING" id="299262.BWR18_06335"/>
<accession>A0A1P8MTG5</accession>
<dbReference type="PANTHER" id="PTHR47637">
    <property type="entry name" value="CHAPERONE SURA"/>
    <property type="match status" value="1"/>
</dbReference>
<feature type="domain" description="PpiC" evidence="7">
    <location>
        <begin position="164"/>
        <end position="260"/>
    </location>
</feature>
<evidence type="ECO:0000256" key="4">
    <source>
        <dbReference type="ARBA" id="ARBA00031484"/>
    </source>
</evidence>
<evidence type="ECO:0000256" key="2">
    <source>
        <dbReference type="ARBA" id="ARBA00022729"/>
    </source>
</evidence>
<organism evidence="8 9">
    <name type="scientific">Tateyamaria omphalii</name>
    <dbReference type="NCBI Taxonomy" id="299262"/>
    <lineage>
        <taxon>Bacteria</taxon>
        <taxon>Pseudomonadati</taxon>
        <taxon>Pseudomonadota</taxon>
        <taxon>Alphaproteobacteria</taxon>
        <taxon>Rhodobacterales</taxon>
        <taxon>Roseobacteraceae</taxon>
        <taxon>Tateyamaria</taxon>
    </lineage>
</organism>
<keyword evidence="2 6" id="KW-0732">Signal</keyword>
<dbReference type="PROSITE" id="PS50198">
    <property type="entry name" value="PPIC_PPIASE_2"/>
    <property type="match status" value="1"/>
</dbReference>
<feature type="signal peptide" evidence="6">
    <location>
        <begin position="1"/>
        <end position="25"/>
    </location>
</feature>
<evidence type="ECO:0000256" key="5">
    <source>
        <dbReference type="PROSITE-ProRule" id="PRU00278"/>
    </source>
</evidence>
<dbReference type="AlphaFoldDB" id="A0A1P8MTG5"/>
<keyword evidence="5" id="KW-0697">Rotamase</keyword>
<dbReference type="RefSeq" id="WP_076627201.1">
    <property type="nucleotide sequence ID" value="NZ_CP019312.1"/>
</dbReference>
<dbReference type="PANTHER" id="PTHR47637:SF1">
    <property type="entry name" value="CHAPERONE SURA"/>
    <property type="match status" value="1"/>
</dbReference>
<reference evidence="8 9" key="1">
    <citation type="submission" date="2017-01" db="EMBL/GenBank/DDBJ databases">
        <title>Complete genome of Tateyamaria omphalii DOK1-4 isolated from seawater in Dokdo.</title>
        <authorList>
            <person name="Kim J.H."/>
            <person name="Chi W.-J."/>
        </authorList>
    </citation>
    <scope>NUCLEOTIDE SEQUENCE [LARGE SCALE GENOMIC DNA]</scope>
    <source>
        <strain evidence="8 9">DOK1-4</strain>
    </source>
</reference>
<dbReference type="InterPro" id="IPR046357">
    <property type="entry name" value="PPIase_dom_sf"/>
</dbReference>
<dbReference type="EMBL" id="CP019312">
    <property type="protein sequence ID" value="APX11338.1"/>
    <property type="molecule type" value="Genomic_DNA"/>
</dbReference>
<keyword evidence="5 8" id="KW-0413">Isomerase</keyword>
<dbReference type="SUPFAM" id="SSF109998">
    <property type="entry name" value="Triger factor/SurA peptide-binding domain-like"/>
    <property type="match status" value="1"/>
</dbReference>
<dbReference type="GO" id="GO:0003755">
    <property type="term" value="F:peptidyl-prolyl cis-trans isomerase activity"/>
    <property type="evidence" value="ECO:0007669"/>
    <property type="project" value="UniProtKB-KW"/>
</dbReference>
<evidence type="ECO:0000256" key="3">
    <source>
        <dbReference type="ARBA" id="ARBA00030642"/>
    </source>
</evidence>
<evidence type="ECO:0000259" key="7">
    <source>
        <dbReference type="PROSITE" id="PS50198"/>
    </source>
</evidence>
<evidence type="ECO:0000313" key="8">
    <source>
        <dbReference type="EMBL" id="APX11338.1"/>
    </source>
</evidence>
<dbReference type="InterPro" id="IPR050280">
    <property type="entry name" value="OMP_Chaperone_SurA"/>
</dbReference>
<proteinExistence type="predicted"/>
<gene>
    <name evidence="8" type="ORF">BWR18_06335</name>
</gene>
<dbReference type="Gene3D" id="3.10.50.40">
    <property type="match status" value="1"/>
</dbReference>
<evidence type="ECO:0000256" key="6">
    <source>
        <dbReference type="SAM" id="SignalP"/>
    </source>
</evidence>
<dbReference type="SUPFAM" id="SSF54534">
    <property type="entry name" value="FKBP-like"/>
    <property type="match status" value="1"/>
</dbReference>
<name>A0A1P8MTG5_9RHOB</name>
<sequence>MSGKKFRQALIATCALVLSTMQAPAQGLFDPVAQVDQRTITEFEVQQRQRFLRLLGASGSGRTEVIEELIRDRLREAETRAVGIVLGPDELAAGLAEFAARADLTTEEFVQGLSSEGVAEETFRDFVNVQLVWRDYIRARFGNRVNVGDREIDRAVQSARGNSGIEVLVSEIIIPAPPQEAERVLEQAEIIAQATTEAEFSSFARRFSATASRDAGGRLPWTPISELPPVLRPLLLALGPGDVTAPLQIPNAVALFQLRDIRETEAPQRSFSAIEYAAYYINGGRTPEALSRAQSIAARVDRCDDLYGVAQGQPDNVLDRGSLPPEEIPDDIAIELSKLDPGEVSTALTRAGGSTLVFLMLCGRTPALEEDQEIDRAAVASQLRNQRLNAFSETLLADLRADADVRIFE</sequence>
<dbReference type="Gene3D" id="1.10.4030.10">
    <property type="entry name" value="Porin chaperone SurA, peptide-binding domain"/>
    <property type="match status" value="1"/>
</dbReference>
<dbReference type="Proteomes" id="UP000186336">
    <property type="component" value="Chromosome"/>
</dbReference>
<feature type="chain" id="PRO_5012410824" description="Parvulin-like PPIase" evidence="6">
    <location>
        <begin position="26"/>
        <end position="409"/>
    </location>
</feature>
<evidence type="ECO:0000256" key="1">
    <source>
        <dbReference type="ARBA" id="ARBA00018370"/>
    </source>
</evidence>
<dbReference type="InterPro" id="IPR027304">
    <property type="entry name" value="Trigger_fact/SurA_dom_sf"/>
</dbReference>
<protein>
    <recommendedName>
        <fullName evidence="1">Parvulin-like PPIase</fullName>
    </recommendedName>
    <alternativeName>
        <fullName evidence="3">Peptidyl-prolyl cis-trans isomerase plp</fullName>
    </alternativeName>
    <alternativeName>
        <fullName evidence="4">Rotamase plp</fullName>
    </alternativeName>
</protein>
<dbReference type="KEGG" id="tom:BWR18_06335"/>
<evidence type="ECO:0000313" key="9">
    <source>
        <dbReference type="Proteomes" id="UP000186336"/>
    </source>
</evidence>
<dbReference type="InterPro" id="IPR000297">
    <property type="entry name" value="PPIase_PpiC"/>
</dbReference>
<dbReference type="Pfam" id="PF00639">
    <property type="entry name" value="Rotamase"/>
    <property type="match status" value="1"/>
</dbReference>